<proteinExistence type="predicted"/>
<accession>A0ABV5S9F2</accession>
<keyword evidence="1" id="KW-0812">Transmembrane</keyword>
<evidence type="ECO:0000313" key="2">
    <source>
        <dbReference type="EMBL" id="MFB9627683.1"/>
    </source>
</evidence>
<keyword evidence="3" id="KW-1185">Reference proteome</keyword>
<name>A0ABV5S9F2_9ACTN</name>
<protein>
    <recommendedName>
        <fullName evidence="4">DUF998 domain-containing protein</fullName>
    </recommendedName>
</protein>
<dbReference type="Proteomes" id="UP001589532">
    <property type="component" value="Unassembled WGS sequence"/>
</dbReference>
<dbReference type="RefSeq" id="WP_344987230.1">
    <property type="nucleotide sequence ID" value="NZ_BAAAXV010000001.1"/>
</dbReference>
<keyword evidence="1" id="KW-0472">Membrane</keyword>
<organism evidence="2 3">
    <name type="scientific">Nonomuraea helvata</name>
    <dbReference type="NCBI Taxonomy" id="37484"/>
    <lineage>
        <taxon>Bacteria</taxon>
        <taxon>Bacillati</taxon>
        <taxon>Actinomycetota</taxon>
        <taxon>Actinomycetes</taxon>
        <taxon>Streptosporangiales</taxon>
        <taxon>Streptosporangiaceae</taxon>
        <taxon>Nonomuraea</taxon>
    </lineage>
</organism>
<evidence type="ECO:0000256" key="1">
    <source>
        <dbReference type="SAM" id="Phobius"/>
    </source>
</evidence>
<reference evidence="2 3" key="1">
    <citation type="submission" date="2024-09" db="EMBL/GenBank/DDBJ databases">
        <authorList>
            <person name="Sun Q."/>
            <person name="Mori K."/>
        </authorList>
    </citation>
    <scope>NUCLEOTIDE SEQUENCE [LARGE SCALE GENOMIC DNA]</scope>
    <source>
        <strain evidence="2 3">JCM 3143</strain>
    </source>
</reference>
<feature type="transmembrane region" description="Helical" evidence="1">
    <location>
        <begin position="76"/>
        <end position="92"/>
    </location>
</feature>
<evidence type="ECO:0008006" key="4">
    <source>
        <dbReference type="Google" id="ProtNLM"/>
    </source>
</evidence>
<evidence type="ECO:0000313" key="3">
    <source>
        <dbReference type="Proteomes" id="UP001589532"/>
    </source>
</evidence>
<dbReference type="EMBL" id="JBHMBW010000037">
    <property type="protein sequence ID" value="MFB9627683.1"/>
    <property type="molecule type" value="Genomic_DNA"/>
</dbReference>
<gene>
    <name evidence="2" type="ORF">ACFFSA_31770</name>
</gene>
<feature type="transmembrane region" description="Helical" evidence="1">
    <location>
        <begin position="99"/>
        <end position="123"/>
    </location>
</feature>
<feature type="transmembrane region" description="Helical" evidence="1">
    <location>
        <begin position="135"/>
        <end position="151"/>
    </location>
</feature>
<keyword evidence="1" id="KW-1133">Transmembrane helix</keyword>
<feature type="transmembrane region" description="Helical" evidence="1">
    <location>
        <begin position="21"/>
        <end position="41"/>
    </location>
</feature>
<comment type="caution">
    <text evidence="2">The sequence shown here is derived from an EMBL/GenBank/DDBJ whole genome shotgun (WGS) entry which is preliminary data.</text>
</comment>
<sequence>MVAVITLLLTARSPLYRARPVAVFWGLAMVASAWTIGRLSLVNGEPVSSGWFAYTQSMELLWKQPWGWSCKAEVDGVLLVLIALVAAASTVLTDRMRSLAALVASALLVLAAFEGFLMALIFSINDRLATAIPRIQWHLLAAAALVIATALRKRAPSARE</sequence>